<name>A0A0D1JNH0_9LACO</name>
<dbReference type="PATRIC" id="fig|137591.25.peg.1132"/>
<reference evidence="3 4" key="1">
    <citation type="journal article" date="2015" name="Microbiology (Mosc.)">
        <title>Genomics of the Weissella cibaria species with an examination of its metabolic traits.</title>
        <authorList>
            <person name="Lynch K.M."/>
            <person name="Lucid A."/>
            <person name="Arendt E.K."/>
            <person name="Sleator R.D."/>
            <person name="Lucey B."/>
            <person name="Coffey A."/>
        </authorList>
    </citation>
    <scope>NUCLEOTIDE SEQUENCE [LARGE SCALE GENOMIC DNA]</scope>
    <source>
        <strain evidence="3 4">MG1</strain>
    </source>
</reference>
<evidence type="ECO:0000313" key="3">
    <source>
        <dbReference type="EMBL" id="KIU20591.1"/>
    </source>
</evidence>
<dbReference type="PROSITE" id="PS00062">
    <property type="entry name" value="ALDOKETO_REDUCTASE_2"/>
    <property type="match status" value="1"/>
</dbReference>
<dbReference type="PANTHER" id="PTHR43364:SF4">
    <property type="entry name" value="NAD(P)-LINKED OXIDOREDUCTASE SUPERFAMILY PROTEIN"/>
    <property type="match status" value="1"/>
</dbReference>
<evidence type="ECO:0000313" key="4">
    <source>
        <dbReference type="Proteomes" id="UP000032287"/>
    </source>
</evidence>
<dbReference type="RefSeq" id="WP_043708607.1">
    <property type="nucleotide sequence ID" value="NZ_JALOCT010000010.1"/>
</dbReference>
<dbReference type="PRINTS" id="PR00069">
    <property type="entry name" value="ALDKETRDTASE"/>
</dbReference>
<dbReference type="Pfam" id="PF00248">
    <property type="entry name" value="Aldo_ket_red"/>
    <property type="match status" value="1"/>
</dbReference>
<dbReference type="InterPro" id="IPR036812">
    <property type="entry name" value="NAD(P)_OxRdtase_dom_sf"/>
</dbReference>
<sequence>MAYLKNFTTFNKFGLGTNKVGGHNLFDNLADEDGIALVKAALDSGVTLLDTAFAYGFGRSEELIGQVIKDYDRSQLIIATKAAHDPAQNYAFNNSPEFLQASVDSALQRLDVDYIDIFYIHFPDESTDKRLAVQALQEMKEAGKIRAIGLSNFNLDQIKEANQDGYVDIVEDAYSLVDRTAEQTTWAYLQEHDIEFVPYYPLASGLLTGKYTKTQTFTNDDWQSRNPNFQGARYQAILAGVDILAGIGQAYNASPSQVALAWYLKNPNIAALIPGARIAAQLHDNLKALDVTLSDEDYQKIDAAFK</sequence>
<organism evidence="3 4">
    <name type="scientific">Weissella cibaria</name>
    <dbReference type="NCBI Taxonomy" id="137591"/>
    <lineage>
        <taxon>Bacteria</taxon>
        <taxon>Bacillati</taxon>
        <taxon>Bacillota</taxon>
        <taxon>Bacilli</taxon>
        <taxon>Lactobacillales</taxon>
        <taxon>Lactobacillaceae</taxon>
        <taxon>Weissella</taxon>
    </lineage>
</organism>
<dbReference type="InterPro" id="IPR020471">
    <property type="entry name" value="AKR"/>
</dbReference>
<evidence type="ECO:0000256" key="1">
    <source>
        <dbReference type="ARBA" id="ARBA00023002"/>
    </source>
</evidence>
<dbReference type="SUPFAM" id="SSF51430">
    <property type="entry name" value="NAD(P)-linked oxidoreductase"/>
    <property type="match status" value="1"/>
</dbReference>
<dbReference type="InterPro" id="IPR018170">
    <property type="entry name" value="Aldo/ket_reductase_CS"/>
</dbReference>
<dbReference type="AlphaFoldDB" id="A0A0D1JNH0"/>
<gene>
    <name evidence="3" type="primary">yhdN</name>
    <name evidence="3" type="ORF">QX99_01162</name>
</gene>
<feature type="domain" description="NADP-dependent oxidoreductase" evidence="2">
    <location>
        <begin position="13"/>
        <end position="304"/>
    </location>
</feature>
<dbReference type="Proteomes" id="UP000032287">
    <property type="component" value="Unassembled WGS sequence"/>
</dbReference>
<keyword evidence="4" id="KW-1185">Reference proteome</keyword>
<dbReference type="eggNOG" id="COG0667">
    <property type="taxonomic scope" value="Bacteria"/>
</dbReference>
<protein>
    <submittedName>
        <fullName evidence="3">YhdN protein</fullName>
        <ecNumber evidence="3">1.1.1.-</ecNumber>
    </submittedName>
</protein>
<dbReference type="PANTHER" id="PTHR43364">
    <property type="entry name" value="NADH-SPECIFIC METHYLGLYOXAL REDUCTASE-RELATED"/>
    <property type="match status" value="1"/>
</dbReference>
<dbReference type="EC" id="1.1.1.-" evidence="3"/>
<dbReference type="GO" id="GO:0016491">
    <property type="term" value="F:oxidoreductase activity"/>
    <property type="evidence" value="ECO:0007669"/>
    <property type="project" value="UniProtKB-KW"/>
</dbReference>
<dbReference type="GO" id="GO:0005829">
    <property type="term" value="C:cytosol"/>
    <property type="evidence" value="ECO:0007669"/>
    <property type="project" value="TreeGrafter"/>
</dbReference>
<proteinExistence type="predicted"/>
<dbReference type="InterPro" id="IPR023210">
    <property type="entry name" value="NADP_OxRdtase_dom"/>
</dbReference>
<dbReference type="EMBL" id="JWHU01000018">
    <property type="protein sequence ID" value="KIU20591.1"/>
    <property type="molecule type" value="Genomic_DNA"/>
</dbReference>
<dbReference type="InterPro" id="IPR050523">
    <property type="entry name" value="AKR_Detox_Biosynth"/>
</dbReference>
<evidence type="ECO:0000259" key="2">
    <source>
        <dbReference type="Pfam" id="PF00248"/>
    </source>
</evidence>
<accession>A0A0D1JNH0</accession>
<keyword evidence="1 3" id="KW-0560">Oxidoreductase</keyword>
<comment type="caution">
    <text evidence="3">The sequence shown here is derived from an EMBL/GenBank/DDBJ whole genome shotgun (WGS) entry which is preliminary data.</text>
</comment>
<dbReference type="Gene3D" id="3.20.20.100">
    <property type="entry name" value="NADP-dependent oxidoreductase domain"/>
    <property type="match status" value="1"/>
</dbReference>